<dbReference type="EMBL" id="CALNXI010000084">
    <property type="protein sequence ID" value="CAH3018340.1"/>
    <property type="molecule type" value="Genomic_DNA"/>
</dbReference>
<dbReference type="PANTHER" id="PTHR11474:SF126">
    <property type="entry name" value="TYROSINASE-LIKE PROTEIN TYR-1-RELATED"/>
    <property type="match status" value="1"/>
</dbReference>
<dbReference type="PROSITE" id="PS00497">
    <property type="entry name" value="TYROSINASE_1"/>
    <property type="match status" value="1"/>
</dbReference>
<keyword evidence="6" id="KW-1185">Reference proteome</keyword>
<feature type="signal peptide" evidence="3">
    <location>
        <begin position="1"/>
        <end position="23"/>
    </location>
</feature>
<dbReference type="Proteomes" id="UP001159427">
    <property type="component" value="Unassembled WGS sequence"/>
</dbReference>
<dbReference type="Pfam" id="PF00264">
    <property type="entry name" value="Tyrosinase"/>
    <property type="match status" value="1"/>
</dbReference>
<evidence type="ECO:0000259" key="4">
    <source>
        <dbReference type="PROSITE" id="PS00497"/>
    </source>
</evidence>
<evidence type="ECO:0000256" key="2">
    <source>
        <dbReference type="ARBA" id="ARBA00023008"/>
    </source>
</evidence>
<accession>A0ABN8LRW2</accession>
<dbReference type="PROSITE" id="PS51257">
    <property type="entry name" value="PROKAR_LIPOPROTEIN"/>
    <property type="match status" value="1"/>
</dbReference>
<evidence type="ECO:0000313" key="5">
    <source>
        <dbReference type="EMBL" id="CAH3018340.1"/>
    </source>
</evidence>
<dbReference type="InterPro" id="IPR050316">
    <property type="entry name" value="Tyrosinase/Hemocyanin"/>
</dbReference>
<dbReference type="InterPro" id="IPR008922">
    <property type="entry name" value="Di-copper_centre_dom_sf"/>
</dbReference>
<organism evidence="5 6">
    <name type="scientific">Porites evermanni</name>
    <dbReference type="NCBI Taxonomy" id="104178"/>
    <lineage>
        <taxon>Eukaryota</taxon>
        <taxon>Metazoa</taxon>
        <taxon>Cnidaria</taxon>
        <taxon>Anthozoa</taxon>
        <taxon>Hexacorallia</taxon>
        <taxon>Scleractinia</taxon>
        <taxon>Fungiina</taxon>
        <taxon>Poritidae</taxon>
        <taxon>Porites</taxon>
    </lineage>
</organism>
<dbReference type="Gene3D" id="1.10.1280.10">
    <property type="entry name" value="Di-copper center containing domain from catechol oxidase"/>
    <property type="match status" value="1"/>
</dbReference>
<dbReference type="SUPFAM" id="SSF48056">
    <property type="entry name" value="Di-copper centre-containing domain"/>
    <property type="match status" value="1"/>
</dbReference>
<gene>
    <name evidence="5" type="ORF">PEVE_00042532</name>
</gene>
<dbReference type="PRINTS" id="PR00092">
    <property type="entry name" value="TYROSINASE"/>
</dbReference>
<dbReference type="PANTHER" id="PTHR11474">
    <property type="entry name" value="TYROSINASE FAMILY MEMBER"/>
    <property type="match status" value="1"/>
</dbReference>
<reference evidence="5 6" key="1">
    <citation type="submission" date="2022-05" db="EMBL/GenBank/DDBJ databases">
        <authorList>
            <consortium name="Genoscope - CEA"/>
            <person name="William W."/>
        </authorList>
    </citation>
    <scope>NUCLEOTIDE SEQUENCE [LARGE SCALE GENOMIC DNA]</scope>
</reference>
<proteinExistence type="predicted"/>
<protein>
    <recommendedName>
        <fullName evidence="4">Tyrosinase copper-binding domain-containing protein</fullName>
    </recommendedName>
</protein>
<sequence>MRLRHYWSIFCLIIACIASEGSQEWNKDHSEPSLKECDEGSFVLNTCEEQCECNNGKLTSCYRVRKEFTEMTIEERKRYINTYKLASVHPLFKKDYEKMVRLHLNAPDYLLHHTPTIFFPWHRWFLVEFENLLRRIDCRVTVPYWDWSKVAHHWWRESEIQDLWNSGDHGFGGNGNEANGFCVENGPFSKDKWRILDVSGGGCLKRNFTKSSFRDAEHVRKTLSLPLKDFFRFDQIVRDEYHAPTHNRIGCTMMDPRSSSNAPEMPLHHSFLDKIWYQWQKKGDDYKYAYFKSITFKLPGSEYYGWEWMDSNNLPGDVKVLYTD</sequence>
<dbReference type="InterPro" id="IPR002227">
    <property type="entry name" value="Tyrosinase_Cu-bd"/>
</dbReference>
<keyword evidence="2" id="KW-0186">Copper</keyword>
<evidence type="ECO:0000313" key="6">
    <source>
        <dbReference type="Proteomes" id="UP001159427"/>
    </source>
</evidence>
<keyword evidence="1" id="KW-0479">Metal-binding</keyword>
<evidence type="ECO:0000256" key="3">
    <source>
        <dbReference type="SAM" id="SignalP"/>
    </source>
</evidence>
<keyword evidence="3" id="KW-0732">Signal</keyword>
<evidence type="ECO:0000256" key="1">
    <source>
        <dbReference type="ARBA" id="ARBA00022723"/>
    </source>
</evidence>
<name>A0ABN8LRW2_9CNID</name>
<comment type="caution">
    <text evidence="5">The sequence shown here is derived from an EMBL/GenBank/DDBJ whole genome shotgun (WGS) entry which is preliminary data.</text>
</comment>
<feature type="domain" description="Tyrosinase copper-binding" evidence="4">
    <location>
        <begin position="112"/>
        <end position="130"/>
    </location>
</feature>
<feature type="chain" id="PRO_5045862593" description="Tyrosinase copper-binding domain-containing protein" evidence="3">
    <location>
        <begin position="24"/>
        <end position="324"/>
    </location>
</feature>